<evidence type="ECO:0000313" key="3">
    <source>
        <dbReference type="EMBL" id="TWT57049.1"/>
    </source>
</evidence>
<evidence type="ECO:0000256" key="1">
    <source>
        <dbReference type="SAM" id="Phobius"/>
    </source>
</evidence>
<protein>
    <recommendedName>
        <fullName evidence="2">DUF1559 domain-containing protein</fullName>
    </recommendedName>
</protein>
<dbReference type="EMBL" id="SIHI01000001">
    <property type="protein sequence ID" value="TWT57049.1"/>
    <property type="molecule type" value="Genomic_DNA"/>
</dbReference>
<evidence type="ECO:0000259" key="2">
    <source>
        <dbReference type="Pfam" id="PF07596"/>
    </source>
</evidence>
<gene>
    <name evidence="3" type="ORF">KOR42_04070</name>
</gene>
<dbReference type="OrthoDB" id="279149at2"/>
<reference evidence="3 4" key="1">
    <citation type="submission" date="2019-02" db="EMBL/GenBank/DDBJ databases">
        <title>Deep-cultivation of Planctomycetes and their phenomic and genomic characterization uncovers novel biology.</title>
        <authorList>
            <person name="Wiegand S."/>
            <person name="Jogler M."/>
            <person name="Boedeker C."/>
            <person name="Pinto D."/>
            <person name="Vollmers J."/>
            <person name="Rivas-Marin E."/>
            <person name="Kohn T."/>
            <person name="Peeters S.H."/>
            <person name="Heuer A."/>
            <person name="Rast P."/>
            <person name="Oberbeckmann S."/>
            <person name="Bunk B."/>
            <person name="Jeske O."/>
            <person name="Meyerdierks A."/>
            <person name="Storesund J.E."/>
            <person name="Kallscheuer N."/>
            <person name="Luecker S."/>
            <person name="Lage O.M."/>
            <person name="Pohl T."/>
            <person name="Merkel B.J."/>
            <person name="Hornburger P."/>
            <person name="Mueller R.-W."/>
            <person name="Bruemmer F."/>
            <person name="Labrenz M."/>
            <person name="Spormann A.M."/>
            <person name="Op Den Camp H."/>
            <person name="Overmann J."/>
            <person name="Amann R."/>
            <person name="Jetten M.S.M."/>
            <person name="Mascher T."/>
            <person name="Medema M.H."/>
            <person name="Devos D.P."/>
            <person name="Kaster A.-K."/>
            <person name="Ovreas L."/>
            <person name="Rohde M."/>
            <person name="Galperin M.Y."/>
            <person name="Jogler C."/>
        </authorList>
    </citation>
    <scope>NUCLEOTIDE SEQUENCE [LARGE SCALE GENOMIC DNA]</scope>
    <source>
        <strain evidence="3 4">KOR42</strain>
    </source>
</reference>
<keyword evidence="4" id="KW-1185">Reference proteome</keyword>
<organism evidence="3 4">
    <name type="scientific">Thalassoglobus neptunius</name>
    <dbReference type="NCBI Taxonomy" id="1938619"/>
    <lineage>
        <taxon>Bacteria</taxon>
        <taxon>Pseudomonadati</taxon>
        <taxon>Planctomycetota</taxon>
        <taxon>Planctomycetia</taxon>
        <taxon>Planctomycetales</taxon>
        <taxon>Planctomycetaceae</taxon>
        <taxon>Thalassoglobus</taxon>
    </lineage>
</organism>
<dbReference type="Pfam" id="PF07596">
    <property type="entry name" value="SBP_bac_10"/>
    <property type="match status" value="1"/>
</dbReference>
<evidence type="ECO:0000313" key="4">
    <source>
        <dbReference type="Proteomes" id="UP000317243"/>
    </source>
</evidence>
<dbReference type="Proteomes" id="UP000317243">
    <property type="component" value="Unassembled WGS sequence"/>
</dbReference>
<dbReference type="AlphaFoldDB" id="A0A5C5X354"/>
<dbReference type="InterPro" id="IPR027558">
    <property type="entry name" value="Pre_pil_HX9DG_C"/>
</dbReference>
<feature type="transmembrane region" description="Helical" evidence="1">
    <location>
        <begin position="52"/>
        <end position="72"/>
    </location>
</feature>
<dbReference type="InterPro" id="IPR045584">
    <property type="entry name" value="Pilin-like"/>
</dbReference>
<proteinExistence type="predicted"/>
<keyword evidence="1" id="KW-1133">Transmembrane helix</keyword>
<keyword evidence="1" id="KW-0812">Transmembrane</keyword>
<dbReference type="InterPro" id="IPR011453">
    <property type="entry name" value="DUF1559"/>
</dbReference>
<name>A0A5C5X354_9PLAN</name>
<sequence length="368" mass="40896">MLCKGDVTYHLATLRHRMHGHGAMAMQRKLQTTLKVLYQKMPRTSRNGISQVELLIVIAVIGILVAVFLPAVQSTRETARRVQCGNQMRQIGVALAAFEASHGHFPARDTNERSALNWISSLMPFLGQTAFYDRVIELYGGSAEVDPVEGVRLDYNRLNQLTPPGFHCPSDPAPAVGTTSYAGNSGTWGLHFQHDGVFRFAKPIWLGYRPGVVSSEAIVDGLSNTVIVSEWVHRHTDHRWQSVPDTPRRVIWKLPIYPAQGGDLDMVVEECLQVPKSWPARYGWRENSRLGEHWYGASNGYSTYYHALQPNRMSCDPVIGAVDGNLTTAGSFHPGGVNGLFADGHLMFVSENIVKCPRSLNQAYESWG</sequence>
<comment type="caution">
    <text evidence="3">The sequence shown here is derived from an EMBL/GenBank/DDBJ whole genome shotgun (WGS) entry which is preliminary data.</text>
</comment>
<dbReference type="PANTHER" id="PTHR30093:SF2">
    <property type="entry name" value="TYPE II SECRETION SYSTEM PROTEIN H"/>
    <property type="match status" value="1"/>
</dbReference>
<keyword evidence="1" id="KW-0472">Membrane</keyword>
<dbReference type="NCBIfam" id="TIGR04294">
    <property type="entry name" value="pre_pil_HX9DG"/>
    <property type="match status" value="1"/>
</dbReference>
<accession>A0A5C5X354</accession>
<dbReference type="Gene3D" id="3.30.700.10">
    <property type="entry name" value="Glycoprotein, Type 4 Pilin"/>
    <property type="match status" value="1"/>
</dbReference>
<dbReference type="PANTHER" id="PTHR30093">
    <property type="entry name" value="GENERAL SECRETION PATHWAY PROTEIN G"/>
    <property type="match status" value="1"/>
</dbReference>
<dbReference type="SUPFAM" id="SSF54523">
    <property type="entry name" value="Pili subunits"/>
    <property type="match status" value="1"/>
</dbReference>
<feature type="domain" description="DUF1559" evidence="2">
    <location>
        <begin position="73"/>
        <end position="353"/>
    </location>
</feature>